<name>A0A6A5TZA7_9PLEO</name>
<keyword evidence="2" id="KW-1185">Reference proteome</keyword>
<reference evidence="1" key="1">
    <citation type="journal article" date="2020" name="Stud. Mycol.">
        <title>101 Dothideomycetes genomes: a test case for predicting lifestyles and emergence of pathogens.</title>
        <authorList>
            <person name="Haridas S."/>
            <person name="Albert R."/>
            <person name="Binder M."/>
            <person name="Bloem J."/>
            <person name="Labutti K."/>
            <person name="Salamov A."/>
            <person name="Andreopoulos B."/>
            <person name="Baker S."/>
            <person name="Barry K."/>
            <person name="Bills G."/>
            <person name="Bluhm B."/>
            <person name="Cannon C."/>
            <person name="Castanera R."/>
            <person name="Culley D."/>
            <person name="Daum C."/>
            <person name="Ezra D."/>
            <person name="Gonzalez J."/>
            <person name="Henrissat B."/>
            <person name="Kuo A."/>
            <person name="Liang C."/>
            <person name="Lipzen A."/>
            <person name="Lutzoni F."/>
            <person name="Magnuson J."/>
            <person name="Mondo S."/>
            <person name="Nolan M."/>
            <person name="Ohm R."/>
            <person name="Pangilinan J."/>
            <person name="Park H.-J."/>
            <person name="Ramirez L."/>
            <person name="Alfaro M."/>
            <person name="Sun H."/>
            <person name="Tritt A."/>
            <person name="Yoshinaga Y."/>
            <person name="Zwiers L.-H."/>
            <person name="Turgeon B."/>
            <person name="Goodwin S."/>
            <person name="Spatafora J."/>
            <person name="Crous P."/>
            <person name="Grigoriev I."/>
        </authorList>
    </citation>
    <scope>NUCLEOTIDE SEQUENCE</scope>
    <source>
        <strain evidence="1">CBS 675.92</strain>
    </source>
</reference>
<dbReference type="Gene3D" id="1.25.40.20">
    <property type="entry name" value="Ankyrin repeat-containing domain"/>
    <property type="match status" value="1"/>
</dbReference>
<dbReference type="AlphaFoldDB" id="A0A6A5TZA7"/>
<dbReference type="OrthoDB" id="3671334at2759"/>
<dbReference type="InterPro" id="IPR036770">
    <property type="entry name" value="Ankyrin_rpt-contain_sf"/>
</dbReference>
<evidence type="ECO:0000313" key="2">
    <source>
        <dbReference type="Proteomes" id="UP000800035"/>
    </source>
</evidence>
<dbReference type="EMBL" id="ML976987">
    <property type="protein sequence ID" value="KAF1958213.1"/>
    <property type="molecule type" value="Genomic_DNA"/>
</dbReference>
<dbReference type="Proteomes" id="UP000800035">
    <property type="component" value="Unassembled WGS sequence"/>
</dbReference>
<dbReference type="SUPFAM" id="SSF48403">
    <property type="entry name" value="Ankyrin repeat"/>
    <property type="match status" value="1"/>
</dbReference>
<organism evidence="1 2">
    <name type="scientific">Byssothecium circinans</name>
    <dbReference type="NCBI Taxonomy" id="147558"/>
    <lineage>
        <taxon>Eukaryota</taxon>
        <taxon>Fungi</taxon>
        <taxon>Dikarya</taxon>
        <taxon>Ascomycota</taxon>
        <taxon>Pezizomycotina</taxon>
        <taxon>Dothideomycetes</taxon>
        <taxon>Pleosporomycetidae</taxon>
        <taxon>Pleosporales</taxon>
        <taxon>Massarineae</taxon>
        <taxon>Massarinaceae</taxon>
        <taxon>Byssothecium</taxon>
    </lineage>
</organism>
<gene>
    <name evidence="1" type="ORF">CC80DRAFT_534015</name>
</gene>
<proteinExistence type="predicted"/>
<evidence type="ECO:0000313" key="1">
    <source>
        <dbReference type="EMBL" id="KAF1958213.1"/>
    </source>
</evidence>
<sequence length="474" mass="53253">MTNLLELPAEVVSNVIHQLVLSAGVQAAWPLRSTCRTFAAEIQFDVFAKQPHTAIARAKKHPVEENLWLYLFFRSKVLLDANPWVPEKVNEAIQWLCQERGATTLKEEDDVREIVCKTFAQRMSSFCYLELTDKSRAMRSKWGEKLCSWDKLVMAVDFNDVGMFTELLTQCTGSLSPSGTIFEDFLHLAVIESNIGIVEALAQYLDACDTKPTSNKPVIIAQLLIEVTSIGATSFKRTISCAMTRGNVKLIDILVSIHHNHVRKLDTEIYVRWLMESRDSGKLSVMKYFCTMPYPHSAPPMPKDLFRLVLQLQCPMILTALLGPGRLDAGQAGPDIFPLIEAMELGDTETVRIMLDAGAHVNGYKGGRSPGRLPFLPLQYAVNSARPWSVMRGIVNLLIERGAQIADLGMSQAGDECYYMIRELKIKSGDWDLPLHREIHLPSRRRRQEAPPQAFSISVDDTDFISFASSYDSK</sequence>
<accession>A0A6A5TZA7</accession>
<protein>
    <submittedName>
        <fullName evidence="1">Uncharacterized protein</fullName>
    </submittedName>
</protein>